<evidence type="ECO:0000256" key="6">
    <source>
        <dbReference type="ARBA" id="ARBA00023136"/>
    </source>
</evidence>
<evidence type="ECO:0000256" key="7">
    <source>
        <dbReference type="RuleBase" id="RU003879"/>
    </source>
</evidence>
<dbReference type="KEGG" id="fmr:Fuma_01009"/>
<evidence type="ECO:0000256" key="2">
    <source>
        <dbReference type="ARBA" id="ARBA00005811"/>
    </source>
</evidence>
<comment type="subcellular location">
    <subcellularLocation>
        <location evidence="1">Cell membrane</location>
        <topology evidence="1">Single-pass membrane protein</topology>
    </subcellularLocation>
    <subcellularLocation>
        <location evidence="7">Cell membrane</location>
        <topology evidence="7">Single-pass type II membrane protein</topology>
    </subcellularLocation>
</comment>
<dbReference type="InterPro" id="IPR003400">
    <property type="entry name" value="ExbD"/>
</dbReference>
<reference evidence="9 10" key="1">
    <citation type="journal article" date="2016" name="Front. Microbiol.">
        <title>Fuerstia marisgermanicae gen. nov., sp. nov., an Unusual Member of the Phylum Planctomycetes from the German Wadden Sea.</title>
        <authorList>
            <person name="Kohn T."/>
            <person name="Heuer A."/>
            <person name="Jogler M."/>
            <person name="Vollmers J."/>
            <person name="Boedeker C."/>
            <person name="Bunk B."/>
            <person name="Rast P."/>
            <person name="Borchert D."/>
            <person name="Glockner I."/>
            <person name="Freese H.M."/>
            <person name="Klenk H.P."/>
            <person name="Overmann J."/>
            <person name="Kaster A.K."/>
            <person name="Rohde M."/>
            <person name="Wiegand S."/>
            <person name="Jogler C."/>
        </authorList>
    </citation>
    <scope>NUCLEOTIDE SEQUENCE [LARGE SCALE GENOMIC DNA]</scope>
    <source>
        <strain evidence="9 10">NH11</strain>
    </source>
</reference>
<keyword evidence="5 8" id="KW-1133">Transmembrane helix</keyword>
<dbReference type="Pfam" id="PF02472">
    <property type="entry name" value="ExbD"/>
    <property type="match status" value="1"/>
</dbReference>
<keyword evidence="7" id="KW-0813">Transport</keyword>
<dbReference type="STRING" id="1891926.Fuma_01009"/>
<name>A0A1P8WBJ4_9PLAN</name>
<organism evidence="9 10">
    <name type="scientific">Fuerstiella marisgermanici</name>
    <dbReference type="NCBI Taxonomy" id="1891926"/>
    <lineage>
        <taxon>Bacteria</taxon>
        <taxon>Pseudomonadati</taxon>
        <taxon>Planctomycetota</taxon>
        <taxon>Planctomycetia</taxon>
        <taxon>Planctomycetales</taxon>
        <taxon>Planctomycetaceae</taxon>
        <taxon>Fuerstiella</taxon>
    </lineage>
</organism>
<dbReference type="GO" id="GO:0005886">
    <property type="term" value="C:plasma membrane"/>
    <property type="evidence" value="ECO:0007669"/>
    <property type="project" value="UniProtKB-SubCell"/>
</dbReference>
<comment type="similarity">
    <text evidence="2 7">Belongs to the ExbD/TolR family.</text>
</comment>
<dbReference type="OrthoDB" id="9793581at2"/>
<dbReference type="EMBL" id="CP017641">
    <property type="protein sequence ID" value="APZ91421.1"/>
    <property type="molecule type" value="Genomic_DNA"/>
</dbReference>
<evidence type="ECO:0008006" key="11">
    <source>
        <dbReference type="Google" id="ProtNLM"/>
    </source>
</evidence>
<proteinExistence type="inferred from homology"/>
<feature type="transmembrane region" description="Helical" evidence="8">
    <location>
        <begin position="20"/>
        <end position="37"/>
    </location>
</feature>
<keyword evidence="4 7" id="KW-0812">Transmembrane</keyword>
<dbReference type="GO" id="GO:0022857">
    <property type="term" value="F:transmembrane transporter activity"/>
    <property type="evidence" value="ECO:0007669"/>
    <property type="project" value="InterPro"/>
</dbReference>
<evidence type="ECO:0000256" key="4">
    <source>
        <dbReference type="ARBA" id="ARBA00022692"/>
    </source>
</evidence>
<evidence type="ECO:0000313" key="10">
    <source>
        <dbReference type="Proteomes" id="UP000187735"/>
    </source>
</evidence>
<dbReference type="PANTHER" id="PTHR30558">
    <property type="entry name" value="EXBD MEMBRANE COMPONENT OF PMF-DRIVEN MACROMOLECULE IMPORT SYSTEM"/>
    <property type="match status" value="1"/>
</dbReference>
<keyword evidence="7" id="KW-0653">Protein transport</keyword>
<dbReference type="RefSeq" id="WP_077023185.1">
    <property type="nucleotide sequence ID" value="NZ_CP017641.1"/>
</dbReference>
<keyword evidence="3" id="KW-1003">Cell membrane</keyword>
<evidence type="ECO:0000256" key="1">
    <source>
        <dbReference type="ARBA" id="ARBA00004162"/>
    </source>
</evidence>
<keyword evidence="10" id="KW-1185">Reference proteome</keyword>
<dbReference type="Proteomes" id="UP000187735">
    <property type="component" value="Chromosome"/>
</dbReference>
<dbReference type="AlphaFoldDB" id="A0A1P8WBJ4"/>
<keyword evidence="6 8" id="KW-0472">Membrane</keyword>
<dbReference type="GO" id="GO:0015031">
    <property type="term" value="P:protein transport"/>
    <property type="evidence" value="ECO:0007669"/>
    <property type="project" value="UniProtKB-KW"/>
</dbReference>
<protein>
    <recommendedName>
        <fullName evidence="11">Biopolymer transporter ExbD</fullName>
    </recommendedName>
</protein>
<evidence type="ECO:0000256" key="8">
    <source>
        <dbReference type="SAM" id="Phobius"/>
    </source>
</evidence>
<dbReference type="PANTHER" id="PTHR30558:SF3">
    <property type="entry name" value="BIOPOLYMER TRANSPORT PROTEIN EXBD-RELATED"/>
    <property type="match status" value="1"/>
</dbReference>
<gene>
    <name evidence="9" type="ORF">Fuma_01009</name>
</gene>
<evidence type="ECO:0000313" key="9">
    <source>
        <dbReference type="EMBL" id="APZ91421.1"/>
    </source>
</evidence>
<accession>A0A1P8WBJ4</accession>
<sequence>MLTDSGFGRKKKKEEADLDITPMIDVVFLLLIFFMVTSTMQATPDRDIPPATSGTNANASGFFDIVVLAPVSAGSEAEVKIDDSLVSLEQLRAELIQKSAGPPLKVMIYAERDVPSGTVSEVEGIIGEVASEQEIEIEMKFAVRDRK</sequence>
<evidence type="ECO:0000256" key="3">
    <source>
        <dbReference type="ARBA" id="ARBA00022475"/>
    </source>
</evidence>
<evidence type="ECO:0000256" key="5">
    <source>
        <dbReference type="ARBA" id="ARBA00022989"/>
    </source>
</evidence>